<sequence>MFKGLSPSEALVKLVLLYMNTWLGEALGHLQVDNTTWWGGFSSAVEAIDYKSPGWTMSIVNTLSQAGNRSGTTDRDQQRKRDVYGHREKSVPDDIRALVPTNLCGEEPCLRYFGGVMRSGGTCDKCGHLKRVHGWLSSDIPSRLRDGTRFLQNTPLQRTLSEFIRRTRMPLPALVELVRGQTESDYRRNKRMVPEGIAQVCKDYPHIDKRQLIAAEGVRVEFTQDVLPQSCPPDNDGSATKRVNILQKNVRKEQDAGSCLILDLDLLSMWPEVFISPFAIVDKTVGRTINDLSFPEGVSINDVTDQDAVPRANYRHYDAIASEILRCKQENPDAEIKITTGEGTSSFRNVGIHSCSVHHFAGRIEIENALVIKLAYPIGWTGLLENMKLSVGR</sequence>
<gene>
    <name evidence="3" type="ORF">PHMEG_00018815</name>
</gene>
<dbReference type="EMBL" id="NBNE01003087">
    <property type="protein sequence ID" value="OWZ08609.1"/>
    <property type="molecule type" value="Genomic_DNA"/>
</dbReference>
<evidence type="ECO:0000256" key="1">
    <source>
        <dbReference type="SAM" id="MobiDB-lite"/>
    </source>
</evidence>
<accession>A0A225VUE2</accession>
<comment type="caution">
    <text evidence="3">The sequence shown here is derived from an EMBL/GenBank/DDBJ whole genome shotgun (WGS) entry which is preliminary data.</text>
</comment>
<proteinExistence type="predicted"/>
<reference evidence="4" key="1">
    <citation type="submission" date="2017-03" db="EMBL/GenBank/DDBJ databases">
        <title>Phytopthora megakarya and P. palmivora, two closely related causual agents of cacao black pod achieved similar genome size and gene model numbers by different mechanisms.</title>
        <authorList>
            <person name="Ali S."/>
            <person name="Shao J."/>
            <person name="Larry D.J."/>
            <person name="Kronmiller B."/>
            <person name="Shen D."/>
            <person name="Strem M.D."/>
            <person name="Melnick R.L."/>
            <person name="Guiltinan M.J."/>
            <person name="Tyler B.M."/>
            <person name="Meinhardt L.W."/>
            <person name="Bailey B.A."/>
        </authorList>
    </citation>
    <scope>NUCLEOTIDE SEQUENCE [LARGE SCALE GENOMIC DNA]</scope>
    <source>
        <strain evidence="4">zdho120</strain>
    </source>
</reference>
<feature type="region of interest" description="Disordered" evidence="1">
    <location>
        <begin position="66"/>
        <end position="88"/>
    </location>
</feature>
<keyword evidence="4" id="KW-1185">Reference proteome</keyword>
<feature type="compositionally biased region" description="Basic and acidic residues" evidence="1">
    <location>
        <begin position="72"/>
        <end position="88"/>
    </location>
</feature>
<evidence type="ECO:0000256" key="2">
    <source>
        <dbReference type="SAM" id="SignalP"/>
    </source>
</evidence>
<evidence type="ECO:0000313" key="3">
    <source>
        <dbReference type="EMBL" id="OWZ08609.1"/>
    </source>
</evidence>
<feature type="chain" id="PRO_5011968441" evidence="2">
    <location>
        <begin position="27"/>
        <end position="393"/>
    </location>
</feature>
<feature type="signal peptide" evidence="2">
    <location>
        <begin position="1"/>
        <end position="26"/>
    </location>
</feature>
<keyword evidence="2" id="KW-0732">Signal</keyword>
<name>A0A225VUE2_9STRA</name>
<dbReference type="Proteomes" id="UP000198211">
    <property type="component" value="Unassembled WGS sequence"/>
</dbReference>
<dbReference type="AlphaFoldDB" id="A0A225VUE2"/>
<protein>
    <submittedName>
        <fullName evidence="3">Secreted protein</fullName>
    </submittedName>
</protein>
<evidence type="ECO:0000313" key="4">
    <source>
        <dbReference type="Proteomes" id="UP000198211"/>
    </source>
</evidence>
<organism evidence="3 4">
    <name type="scientific">Phytophthora megakarya</name>
    <dbReference type="NCBI Taxonomy" id="4795"/>
    <lineage>
        <taxon>Eukaryota</taxon>
        <taxon>Sar</taxon>
        <taxon>Stramenopiles</taxon>
        <taxon>Oomycota</taxon>
        <taxon>Peronosporomycetes</taxon>
        <taxon>Peronosporales</taxon>
        <taxon>Peronosporaceae</taxon>
        <taxon>Phytophthora</taxon>
    </lineage>
</organism>